<feature type="transmembrane region" description="Helical" evidence="13">
    <location>
        <begin position="52"/>
        <end position="71"/>
    </location>
</feature>
<comment type="subcellular location">
    <subcellularLocation>
        <location evidence="1">Membrane</location>
        <topology evidence="1">Multi-pass membrane protein</topology>
    </subcellularLocation>
</comment>
<keyword evidence="3" id="KW-0813">Transport</keyword>
<accession>A0A7W9FD54</accession>
<dbReference type="EMBL" id="JACHMU010000001">
    <property type="protein sequence ID" value="MBB5743143.1"/>
    <property type="molecule type" value="Genomic_DNA"/>
</dbReference>
<dbReference type="AlphaFoldDB" id="A0A7W9FD54"/>
<evidence type="ECO:0000256" key="6">
    <source>
        <dbReference type="ARBA" id="ARBA00022826"/>
    </source>
</evidence>
<sequence length="203" mass="22325">MSAPTEFAPERMKAFVDAVVAIAMTLLILPLLEAVSEASDEGTSTAEFLAQHSGQLLSFLLSFVMIAMFWMEHHALYQHVERITTPLLWINVAWMLTIVWLPVPTSMLGQMSGDPLQAFLYIGTLTMTQVSTLAGKLYFLRHPDCIDLDADALRRGASGDIAAIILFAIALPIAAWVHVIGYFALVLIAFVGPLERLLLRARG</sequence>
<keyword evidence="7" id="KW-0630">Potassium</keyword>
<dbReference type="GO" id="GO:0015252">
    <property type="term" value="F:proton channel activity"/>
    <property type="evidence" value="ECO:0007669"/>
    <property type="project" value="InterPro"/>
</dbReference>
<keyword evidence="9" id="KW-0406">Ion transport</keyword>
<keyword evidence="15" id="KW-1185">Reference proteome</keyword>
<feature type="transmembrane region" description="Helical" evidence="13">
    <location>
        <begin position="12"/>
        <end position="32"/>
    </location>
</feature>
<dbReference type="Proteomes" id="UP000517712">
    <property type="component" value="Unassembled WGS sequence"/>
</dbReference>
<keyword evidence="8 13" id="KW-1133">Transmembrane helix</keyword>
<evidence type="ECO:0000256" key="9">
    <source>
        <dbReference type="ARBA" id="ARBA00023065"/>
    </source>
</evidence>
<keyword evidence="6" id="KW-0631">Potassium channel</keyword>
<dbReference type="Pfam" id="PF06736">
    <property type="entry name" value="TMEM175"/>
    <property type="match status" value="1"/>
</dbReference>
<evidence type="ECO:0000256" key="1">
    <source>
        <dbReference type="ARBA" id="ARBA00004141"/>
    </source>
</evidence>
<feature type="transmembrane region" description="Helical" evidence="13">
    <location>
        <begin position="118"/>
        <end position="140"/>
    </location>
</feature>
<evidence type="ECO:0000256" key="11">
    <source>
        <dbReference type="ARBA" id="ARBA00023303"/>
    </source>
</evidence>
<comment type="caution">
    <text evidence="14">The sequence shown here is derived from an EMBL/GenBank/DDBJ whole genome shotgun (WGS) entry which is preliminary data.</text>
</comment>
<evidence type="ECO:0000313" key="14">
    <source>
        <dbReference type="EMBL" id="MBB5743143.1"/>
    </source>
</evidence>
<evidence type="ECO:0000256" key="12">
    <source>
        <dbReference type="ARBA" id="ARBA00034430"/>
    </source>
</evidence>
<evidence type="ECO:0000256" key="13">
    <source>
        <dbReference type="SAM" id="Phobius"/>
    </source>
</evidence>
<organism evidence="14 15">
    <name type="scientific">Microbacterium ginsengiterrae</name>
    <dbReference type="NCBI Taxonomy" id="546115"/>
    <lineage>
        <taxon>Bacteria</taxon>
        <taxon>Bacillati</taxon>
        <taxon>Actinomycetota</taxon>
        <taxon>Actinomycetes</taxon>
        <taxon>Micrococcales</taxon>
        <taxon>Microbacteriaceae</taxon>
        <taxon>Microbacterium</taxon>
    </lineage>
</organism>
<gene>
    <name evidence="14" type="ORF">HD600_001640</name>
</gene>
<evidence type="ECO:0000256" key="7">
    <source>
        <dbReference type="ARBA" id="ARBA00022958"/>
    </source>
</evidence>
<keyword evidence="10 13" id="KW-0472">Membrane</keyword>
<comment type="catalytic activity">
    <reaction evidence="12">
        <text>K(+)(in) = K(+)(out)</text>
        <dbReference type="Rhea" id="RHEA:29463"/>
        <dbReference type="ChEBI" id="CHEBI:29103"/>
    </reaction>
</comment>
<protein>
    <submittedName>
        <fullName evidence="14">Putative membrane protein</fullName>
    </submittedName>
</protein>
<keyword evidence="4" id="KW-0633">Potassium transport</keyword>
<dbReference type="PANTHER" id="PTHR31462:SF5">
    <property type="entry name" value="ENDOSOMAL_LYSOSOMAL PROTON CHANNEL TMEM175"/>
    <property type="match status" value="1"/>
</dbReference>
<feature type="transmembrane region" description="Helical" evidence="13">
    <location>
        <begin position="83"/>
        <end position="103"/>
    </location>
</feature>
<evidence type="ECO:0000256" key="4">
    <source>
        <dbReference type="ARBA" id="ARBA00022538"/>
    </source>
</evidence>
<dbReference type="PANTHER" id="PTHR31462">
    <property type="entry name" value="ENDOSOMAL/LYSOSOMAL POTASSIUM CHANNEL TMEM175"/>
    <property type="match status" value="1"/>
</dbReference>
<dbReference type="InterPro" id="IPR010617">
    <property type="entry name" value="TMEM175-like"/>
</dbReference>
<dbReference type="RefSeq" id="WP_338402187.1">
    <property type="nucleotide sequence ID" value="NZ_BAAAPG010000001.1"/>
</dbReference>
<name>A0A7W9FD54_9MICO</name>
<dbReference type="GO" id="GO:0005267">
    <property type="term" value="F:potassium channel activity"/>
    <property type="evidence" value="ECO:0007669"/>
    <property type="project" value="UniProtKB-KW"/>
</dbReference>
<feature type="transmembrane region" description="Helical" evidence="13">
    <location>
        <begin position="161"/>
        <end position="191"/>
    </location>
</feature>
<evidence type="ECO:0000256" key="10">
    <source>
        <dbReference type="ARBA" id="ARBA00023136"/>
    </source>
</evidence>
<evidence type="ECO:0000256" key="2">
    <source>
        <dbReference type="ARBA" id="ARBA00006920"/>
    </source>
</evidence>
<evidence type="ECO:0000256" key="8">
    <source>
        <dbReference type="ARBA" id="ARBA00022989"/>
    </source>
</evidence>
<keyword evidence="11" id="KW-0407">Ion channel</keyword>
<dbReference type="GO" id="GO:0016020">
    <property type="term" value="C:membrane"/>
    <property type="evidence" value="ECO:0007669"/>
    <property type="project" value="UniProtKB-SubCell"/>
</dbReference>
<reference evidence="14 15" key="1">
    <citation type="submission" date="2020-08" db="EMBL/GenBank/DDBJ databases">
        <title>Sequencing the genomes of 1000 actinobacteria strains.</title>
        <authorList>
            <person name="Klenk H.-P."/>
        </authorList>
    </citation>
    <scope>NUCLEOTIDE SEQUENCE [LARGE SCALE GENOMIC DNA]</scope>
    <source>
        <strain evidence="14 15">DSM 24823</strain>
    </source>
</reference>
<evidence type="ECO:0000256" key="5">
    <source>
        <dbReference type="ARBA" id="ARBA00022692"/>
    </source>
</evidence>
<evidence type="ECO:0000256" key="3">
    <source>
        <dbReference type="ARBA" id="ARBA00022448"/>
    </source>
</evidence>
<evidence type="ECO:0000313" key="15">
    <source>
        <dbReference type="Proteomes" id="UP000517712"/>
    </source>
</evidence>
<keyword evidence="5 13" id="KW-0812">Transmembrane</keyword>
<proteinExistence type="inferred from homology"/>
<comment type="similarity">
    <text evidence="2">Belongs to the TMEM175 family.</text>
</comment>